<evidence type="ECO:0000256" key="3">
    <source>
        <dbReference type="SAM" id="SignalP"/>
    </source>
</evidence>
<dbReference type="HOGENOM" id="CLU_034979_0_0_1"/>
<dbReference type="eggNOG" id="KOG3332">
    <property type="taxonomic scope" value="Eukaryota"/>
</dbReference>
<keyword evidence="5" id="KW-1185">Reference proteome</keyword>
<dbReference type="FunCoup" id="G8JSC4">
    <property type="interactions" value="510"/>
</dbReference>
<name>G8JSC4_ERECY</name>
<evidence type="ECO:0000313" key="5">
    <source>
        <dbReference type="Proteomes" id="UP000006790"/>
    </source>
</evidence>
<dbReference type="STRING" id="931890.G8JSC4"/>
<dbReference type="PANTHER" id="PTHR12993">
    <property type="entry name" value="N-ACETYLGLUCOSAMINYL-PHOSPHATIDYLINOSITOL DE-N-ACETYLASE-RELATED"/>
    <property type="match status" value="1"/>
</dbReference>
<dbReference type="Pfam" id="PF02585">
    <property type="entry name" value="PIG-L"/>
    <property type="match status" value="1"/>
</dbReference>
<dbReference type="GeneID" id="11472850"/>
<evidence type="ECO:0000256" key="1">
    <source>
        <dbReference type="ARBA" id="ARBA00006066"/>
    </source>
</evidence>
<dbReference type="UniPathway" id="UPA00196"/>
<feature type="chain" id="PRO_5003510568" description="N-acetylglucosaminylphosphatidylinositol deacetylase" evidence="3">
    <location>
        <begin position="23"/>
        <end position="249"/>
    </location>
</feature>
<reference evidence="5" key="1">
    <citation type="journal article" date="2012" name="G3 (Bethesda)">
        <title>Pichia sorbitophila, an interspecies yeast hybrid reveals early steps of genome resolution following polyploidization.</title>
        <authorList>
            <person name="Leh Louis V."/>
            <person name="Despons L."/>
            <person name="Friedrich A."/>
            <person name="Martin T."/>
            <person name="Durrens P."/>
            <person name="Casaregola S."/>
            <person name="Neuveglise C."/>
            <person name="Fairhead C."/>
            <person name="Marck C."/>
            <person name="Cruz J.A."/>
            <person name="Straub M.L."/>
            <person name="Kugler V."/>
            <person name="Sacerdot C."/>
            <person name="Uzunov Z."/>
            <person name="Thierry A."/>
            <person name="Weiss S."/>
            <person name="Bleykasten C."/>
            <person name="De Montigny J."/>
            <person name="Jacques N."/>
            <person name="Jung P."/>
            <person name="Lemaire M."/>
            <person name="Mallet S."/>
            <person name="Morel G."/>
            <person name="Richard G.F."/>
            <person name="Sarkar A."/>
            <person name="Savel G."/>
            <person name="Schacherer J."/>
            <person name="Seret M.L."/>
            <person name="Talla E."/>
            <person name="Samson G."/>
            <person name="Jubin C."/>
            <person name="Poulain J."/>
            <person name="Vacherie B."/>
            <person name="Barbe V."/>
            <person name="Pelletier E."/>
            <person name="Sherman D.J."/>
            <person name="Westhof E."/>
            <person name="Weissenbach J."/>
            <person name="Baret P.V."/>
            <person name="Wincker P."/>
            <person name="Gaillardin C."/>
            <person name="Dujon B."/>
            <person name="Souciet J.L."/>
        </authorList>
    </citation>
    <scope>NUCLEOTIDE SEQUENCE [LARGE SCALE GENOMIC DNA]</scope>
    <source>
        <strain evidence="5">CBS 270.75 / DBVPG 7215 / KCTC 17166 / NRRL Y-17582</strain>
    </source>
</reference>
<evidence type="ECO:0000256" key="2">
    <source>
        <dbReference type="ARBA" id="ARBA00012176"/>
    </source>
</evidence>
<accession>G8JSC4</accession>
<dbReference type="EC" id="3.5.1.89" evidence="2"/>
<dbReference type="OMA" id="YVLESVN"/>
<sequence length="249" mass="28753">MFGSFFAVIKLYLVLLAVYCGSYKHLETHNSKVYEYLVGSHGNYTSVTLIIAHPDDEVMFFAPTLLQLDARMAQSVPFRVVCLTDGDADGLGEVRRRELHKALRLLVLERDVEIQMGGFKDGMDEEWKMEVVREELAQVVTDRRPLVLTFDERGVSGHRNHIACAHAAAKLGHHTLHLDSGHNLIRKYSFFFVDLFRLLFGYPMPTVFLSTFSQYLHSLVTMLVAHKSQMVWFRWGWWTASRYVYANEF</sequence>
<dbReference type="OrthoDB" id="440160at2759"/>
<dbReference type="GO" id="GO:0000225">
    <property type="term" value="F:N-acetylglucosaminylphosphatidylinositol deacetylase activity"/>
    <property type="evidence" value="ECO:0007669"/>
    <property type="project" value="UniProtKB-EC"/>
</dbReference>
<dbReference type="Proteomes" id="UP000006790">
    <property type="component" value="Chromosome 4"/>
</dbReference>
<gene>
    <name evidence="4" type="ordered locus">Ecym_4617</name>
</gene>
<evidence type="ECO:0000313" key="4">
    <source>
        <dbReference type="EMBL" id="AET39646.1"/>
    </source>
</evidence>
<proteinExistence type="inferred from homology"/>
<feature type="signal peptide" evidence="3">
    <location>
        <begin position="1"/>
        <end position="22"/>
    </location>
</feature>
<comment type="similarity">
    <text evidence="1">Belongs to the PIGL family.</text>
</comment>
<keyword evidence="3" id="KW-0732">Signal</keyword>
<dbReference type="KEGG" id="erc:Ecym_4617"/>
<dbReference type="InterPro" id="IPR024078">
    <property type="entry name" value="LmbE-like_dom_sf"/>
</dbReference>
<dbReference type="PANTHER" id="PTHR12993:SF11">
    <property type="entry name" value="N-ACETYLGLUCOSAMINYL-PHOSPHATIDYLINOSITOL DE-N-ACETYLASE"/>
    <property type="match status" value="1"/>
</dbReference>
<dbReference type="AlphaFoldDB" id="G8JSC4"/>
<organism evidence="4 5">
    <name type="scientific">Eremothecium cymbalariae (strain CBS 270.75 / DBVPG 7215 / KCTC 17166 / NRRL Y-17582)</name>
    <name type="common">Yeast</name>
    <dbReference type="NCBI Taxonomy" id="931890"/>
    <lineage>
        <taxon>Eukaryota</taxon>
        <taxon>Fungi</taxon>
        <taxon>Dikarya</taxon>
        <taxon>Ascomycota</taxon>
        <taxon>Saccharomycotina</taxon>
        <taxon>Saccharomycetes</taxon>
        <taxon>Saccharomycetales</taxon>
        <taxon>Saccharomycetaceae</taxon>
        <taxon>Eremothecium</taxon>
    </lineage>
</organism>
<dbReference type="SUPFAM" id="SSF102588">
    <property type="entry name" value="LmbE-like"/>
    <property type="match status" value="1"/>
</dbReference>
<dbReference type="GO" id="GO:0016020">
    <property type="term" value="C:membrane"/>
    <property type="evidence" value="ECO:0007669"/>
    <property type="project" value="GOC"/>
</dbReference>
<dbReference type="InParanoid" id="G8JSC4"/>
<dbReference type="RefSeq" id="XP_003646463.1">
    <property type="nucleotide sequence ID" value="XM_003646415.1"/>
</dbReference>
<protein>
    <recommendedName>
        <fullName evidence="2">N-acetylglucosaminylphosphatidylinositol deacetylase</fullName>
        <ecNumber evidence="2">3.5.1.89</ecNumber>
    </recommendedName>
</protein>
<dbReference type="InterPro" id="IPR003737">
    <property type="entry name" value="GlcNAc_PI_deacetylase-related"/>
</dbReference>
<dbReference type="EMBL" id="CP002500">
    <property type="protein sequence ID" value="AET39646.1"/>
    <property type="molecule type" value="Genomic_DNA"/>
</dbReference>
<dbReference type="GO" id="GO:0005783">
    <property type="term" value="C:endoplasmic reticulum"/>
    <property type="evidence" value="ECO:0007669"/>
    <property type="project" value="TreeGrafter"/>
</dbReference>
<dbReference type="GO" id="GO:0006506">
    <property type="term" value="P:GPI anchor biosynthetic process"/>
    <property type="evidence" value="ECO:0007669"/>
    <property type="project" value="UniProtKB-UniPathway"/>
</dbReference>
<dbReference type="Gene3D" id="3.40.50.10320">
    <property type="entry name" value="LmbE-like"/>
    <property type="match status" value="1"/>
</dbReference>